<dbReference type="PANTHER" id="PTHR47642">
    <property type="entry name" value="ATP-DEPENDENT DNA HELICASE"/>
    <property type="match status" value="1"/>
</dbReference>
<dbReference type="PANTHER" id="PTHR47642:SF7">
    <property type="entry name" value="ATP-DEPENDENT DNA HELICASE PIF1"/>
    <property type="match status" value="1"/>
</dbReference>
<keyword evidence="4" id="KW-1185">Reference proteome</keyword>
<dbReference type="AlphaFoldDB" id="A0A5P2G7E1"/>
<dbReference type="InterPro" id="IPR029491">
    <property type="entry name" value="Helicase_HTH"/>
</dbReference>
<organism evidence="3 4">
    <name type="scientific">Rhizosphaericola mali</name>
    <dbReference type="NCBI Taxonomy" id="2545455"/>
    <lineage>
        <taxon>Bacteria</taxon>
        <taxon>Pseudomonadati</taxon>
        <taxon>Bacteroidota</taxon>
        <taxon>Chitinophagia</taxon>
        <taxon>Chitinophagales</taxon>
        <taxon>Chitinophagaceae</taxon>
        <taxon>Rhizosphaericola</taxon>
    </lineage>
</organism>
<dbReference type="KEGG" id="arac:E0W69_016540"/>
<dbReference type="Pfam" id="PF14493">
    <property type="entry name" value="HTH_40"/>
    <property type="match status" value="1"/>
</dbReference>
<evidence type="ECO:0000313" key="3">
    <source>
        <dbReference type="EMBL" id="QES90189.1"/>
    </source>
</evidence>
<dbReference type="GO" id="GO:0006281">
    <property type="term" value="P:DNA repair"/>
    <property type="evidence" value="ECO:0007669"/>
    <property type="project" value="InterPro"/>
</dbReference>
<dbReference type="Gene3D" id="3.40.50.300">
    <property type="entry name" value="P-loop containing nucleotide triphosphate hydrolases"/>
    <property type="match status" value="2"/>
</dbReference>
<dbReference type="Gene3D" id="2.30.30.940">
    <property type="match status" value="1"/>
</dbReference>
<dbReference type="FunFam" id="3.40.50.300:FF:001498">
    <property type="entry name" value="ATP-dependent DNA helicase"/>
    <property type="match status" value="1"/>
</dbReference>
<proteinExistence type="predicted"/>
<dbReference type="OrthoDB" id="9763659at2"/>
<name>A0A5P2G7E1_9BACT</name>
<feature type="domain" description="DNA helicase Pif1-like DEAD-box helicase" evidence="1">
    <location>
        <begin position="13"/>
        <end position="76"/>
    </location>
</feature>
<dbReference type="Proteomes" id="UP000292424">
    <property type="component" value="Chromosome"/>
</dbReference>
<evidence type="ECO:0000313" key="4">
    <source>
        <dbReference type="Proteomes" id="UP000292424"/>
    </source>
</evidence>
<dbReference type="Pfam" id="PF05970">
    <property type="entry name" value="PIF1"/>
    <property type="match status" value="2"/>
</dbReference>
<dbReference type="InterPro" id="IPR010285">
    <property type="entry name" value="DNA_helicase_pif1-like_DEAD"/>
</dbReference>
<reference evidence="3 4" key="1">
    <citation type="submission" date="2019-09" db="EMBL/GenBank/DDBJ databases">
        <title>Complete genome sequence of Arachidicoccus sp. B3-10 isolated from apple orchard soil.</title>
        <authorList>
            <person name="Kim H.S."/>
            <person name="Han K.-I."/>
            <person name="Suh M.K."/>
            <person name="Lee K.C."/>
            <person name="Eom M.K."/>
            <person name="Kim J.-S."/>
            <person name="Kang S.W."/>
            <person name="Sin Y."/>
            <person name="Lee J.-S."/>
        </authorList>
    </citation>
    <scope>NUCLEOTIDE SEQUENCE [LARGE SCALE GENOMIC DNA]</scope>
    <source>
        <strain evidence="3 4">B3-10</strain>
    </source>
</reference>
<protein>
    <submittedName>
        <fullName evidence="3">AAA family ATPase</fullName>
    </submittedName>
</protein>
<feature type="domain" description="Helicase Helix-turn-helix" evidence="2">
    <location>
        <begin position="643"/>
        <end position="731"/>
    </location>
</feature>
<dbReference type="SUPFAM" id="SSF52540">
    <property type="entry name" value="P-loop containing nucleoside triphosphate hydrolases"/>
    <property type="match status" value="2"/>
</dbReference>
<dbReference type="GO" id="GO:0003678">
    <property type="term" value="F:DNA helicase activity"/>
    <property type="evidence" value="ECO:0007669"/>
    <property type="project" value="InterPro"/>
</dbReference>
<evidence type="ECO:0000259" key="2">
    <source>
        <dbReference type="Pfam" id="PF14493"/>
    </source>
</evidence>
<dbReference type="InterPro" id="IPR051055">
    <property type="entry name" value="PIF1_helicase"/>
</dbReference>
<dbReference type="GO" id="GO:0000723">
    <property type="term" value="P:telomere maintenance"/>
    <property type="evidence" value="ECO:0007669"/>
    <property type="project" value="InterPro"/>
</dbReference>
<feature type="domain" description="DNA helicase Pif1-like DEAD-box helicase" evidence="1">
    <location>
        <begin position="101"/>
        <end position="227"/>
    </location>
</feature>
<dbReference type="CDD" id="cd18809">
    <property type="entry name" value="SF1_C_RecD"/>
    <property type="match status" value="1"/>
</dbReference>
<sequence>MISLEKNEDFARAASFINQTNKDVFLTGKAGTGKTTFLKFIKESCFKNMVVIAPTGVAAINAGGVTIHSFFQLPFGMYVPNAPSEWGNPEDSMIYNKNRLMSKLRFNRSKLDLIRELELIIIDEISMVRADLLDAIDDILRAIRRQPYTPFGGVQMLYIGDLFQLPPVVKNEEMAQLSELYASPFFFSARSIQETNPIFIELKKIYRQKDDRFIDLLNKVRNNKCEYSDIEYLNSYYQPDFEPNKSEEFITIASHNVIADQINQQELAELPGKIFRFNAMVSRDFPEKVFPAEKTLELKLGAQIMFIKNDKGELRKYYNGKIGTIAEIDTDTIKIKFKGEEDVLLLSREKWSNIRYKYDDVKDKIEEEELGTFEQFPIRLAWAVTIHKSQGLTFDRAIVDAGRSFAAGQVYVALSRLRSIQGLVLRSRISDGNIFSDTNVLQFIEKNADASLDAMLLDEQKEYVGQLLIRTFDWNKLLDKFVDFLEDLATKKVKERDRIALKCRPIHEAIKKQLEVANTFSRQLQIILDKSDAAQYEHLHERMNAAIQWFLPHLETNVIVPFQQIIDLVKAEKKATKFVKELHLMFQIFEKKKRQILQSQSLVDGLANNVPVEELILKLTEQQKEVVESQSIPVVKKREVGETRMVTFAMFQDGKSIEEIATERNLSTSTIETHILQFIPSGEVDLDRFVKKTDQKRIIKYLENHTSATPLKEIFDAFENEFSYMQIKAVRSWFTSQKQASTT</sequence>
<evidence type="ECO:0000259" key="1">
    <source>
        <dbReference type="Pfam" id="PF05970"/>
    </source>
</evidence>
<dbReference type="EMBL" id="CP044016">
    <property type="protein sequence ID" value="QES90189.1"/>
    <property type="molecule type" value="Genomic_DNA"/>
</dbReference>
<accession>A0A5P2G7E1</accession>
<dbReference type="RefSeq" id="WP_131331145.1">
    <property type="nucleotide sequence ID" value="NZ_CP044016.1"/>
</dbReference>
<gene>
    <name evidence="3" type="ORF">E0W69_016540</name>
</gene>
<dbReference type="InterPro" id="IPR027417">
    <property type="entry name" value="P-loop_NTPase"/>
</dbReference>
<dbReference type="Gene3D" id="1.10.10.1390">
    <property type="entry name" value="ATP-dependent DNA helicase RecQ"/>
    <property type="match status" value="1"/>
</dbReference>